<accession>A0A7R9ZAA2</accession>
<name>A0A7R9ZAA2_9STRA</name>
<proteinExistence type="predicted"/>
<dbReference type="EMBL" id="HBED01026617">
    <property type="protein sequence ID" value="CAD8314523.1"/>
    <property type="molecule type" value="Transcribed_RNA"/>
</dbReference>
<feature type="compositionally biased region" description="Low complexity" evidence="1">
    <location>
        <begin position="157"/>
        <end position="179"/>
    </location>
</feature>
<protein>
    <submittedName>
        <fullName evidence="2">Uncharacterized protein</fullName>
    </submittedName>
</protein>
<evidence type="ECO:0000313" key="2">
    <source>
        <dbReference type="EMBL" id="CAD8314523.1"/>
    </source>
</evidence>
<feature type="compositionally biased region" description="Polar residues" evidence="1">
    <location>
        <begin position="140"/>
        <end position="156"/>
    </location>
</feature>
<feature type="region of interest" description="Disordered" evidence="1">
    <location>
        <begin position="54"/>
        <end position="99"/>
    </location>
</feature>
<reference evidence="2" key="1">
    <citation type="submission" date="2021-01" db="EMBL/GenBank/DDBJ databases">
        <authorList>
            <person name="Corre E."/>
            <person name="Pelletier E."/>
            <person name="Niang G."/>
            <person name="Scheremetjew M."/>
            <person name="Finn R."/>
            <person name="Kale V."/>
            <person name="Holt S."/>
            <person name="Cochrane G."/>
            <person name="Meng A."/>
            <person name="Brown T."/>
            <person name="Cohen L."/>
        </authorList>
    </citation>
    <scope>NUCLEOTIDE SEQUENCE</scope>
    <source>
        <strain evidence="2">CCMP147</strain>
    </source>
</reference>
<sequence length="228" mass="24923">MPMSTIDQVDDDELSMVDFFDAEELLNEEKIQVSQGAPHQPFERRASIEFAKQLWSSSSEESESAMMSEDEANEDEPIKTNPSSTIDASHHSQNSHNACCSSEGGFDCQQYNQLVAKLAESMKRSEQSRAQIIRHRRSYQQRASMSCSPSLCSENDSGASSSSLATSAPPSRSPSLPSSQHQVPSGLSSFLNGSQSTLTSGLEQSRRQLAAYMSQVSNRCHGMTSPMA</sequence>
<dbReference type="AlphaFoldDB" id="A0A7R9ZAA2"/>
<feature type="compositionally biased region" description="Polar residues" evidence="1">
    <location>
        <begin position="180"/>
        <end position="203"/>
    </location>
</feature>
<gene>
    <name evidence="2" type="ORF">TDUB1175_LOCUS13312</name>
</gene>
<feature type="region of interest" description="Disordered" evidence="1">
    <location>
        <begin position="127"/>
        <end position="203"/>
    </location>
</feature>
<feature type="compositionally biased region" description="Polar residues" evidence="1">
    <location>
        <begin position="80"/>
        <end position="99"/>
    </location>
</feature>
<feature type="compositionally biased region" description="Acidic residues" evidence="1">
    <location>
        <begin position="60"/>
        <end position="75"/>
    </location>
</feature>
<organism evidence="2">
    <name type="scientific">Pseudictyota dubia</name>
    <dbReference type="NCBI Taxonomy" id="2749911"/>
    <lineage>
        <taxon>Eukaryota</taxon>
        <taxon>Sar</taxon>
        <taxon>Stramenopiles</taxon>
        <taxon>Ochrophyta</taxon>
        <taxon>Bacillariophyta</taxon>
        <taxon>Mediophyceae</taxon>
        <taxon>Biddulphiophycidae</taxon>
        <taxon>Eupodiscales</taxon>
        <taxon>Odontellaceae</taxon>
        <taxon>Pseudictyota</taxon>
    </lineage>
</organism>
<evidence type="ECO:0000256" key="1">
    <source>
        <dbReference type="SAM" id="MobiDB-lite"/>
    </source>
</evidence>